<name>A0A7S0E1T2_9CRYP</name>
<dbReference type="InterPro" id="IPR043136">
    <property type="entry name" value="B30.2/SPRY_sf"/>
</dbReference>
<dbReference type="InterPro" id="IPR000008">
    <property type="entry name" value="C2_dom"/>
</dbReference>
<dbReference type="SUPFAM" id="SSF52047">
    <property type="entry name" value="RNI-like"/>
    <property type="match status" value="1"/>
</dbReference>
<protein>
    <recommendedName>
        <fullName evidence="6">C2 domain-containing protein</fullName>
    </recommendedName>
</protein>
<dbReference type="PROSITE" id="PS50004">
    <property type="entry name" value="C2"/>
    <property type="match status" value="1"/>
</dbReference>
<evidence type="ECO:0000259" key="3">
    <source>
        <dbReference type="PROSITE" id="PS50003"/>
    </source>
</evidence>
<dbReference type="InterPro" id="IPR001849">
    <property type="entry name" value="PH_domain"/>
</dbReference>
<dbReference type="SUPFAM" id="SSF49562">
    <property type="entry name" value="C2 domain (Calcium/lipid-binding domain, CaLB)"/>
    <property type="match status" value="1"/>
</dbReference>
<dbReference type="Gene3D" id="2.60.120.920">
    <property type="match status" value="1"/>
</dbReference>
<dbReference type="Gene3D" id="3.80.10.10">
    <property type="entry name" value="Ribonuclease Inhibitor"/>
    <property type="match status" value="1"/>
</dbReference>
<dbReference type="InterPro" id="IPR035892">
    <property type="entry name" value="C2_domain_sf"/>
</dbReference>
<dbReference type="GO" id="GO:0016020">
    <property type="term" value="C:membrane"/>
    <property type="evidence" value="ECO:0007669"/>
    <property type="project" value="TreeGrafter"/>
</dbReference>
<evidence type="ECO:0000259" key="4">
    <source>
        <dbReference type="PROSITE" id="PS50004"/>
    </source>
</evidence>
<gene>
    <name evidence="5" type="ORF">HPHI1048_LOCUS3336</name>
</gene>
<dbReference type="AlphaFoldDB" id="A0A7S0E1T2"/>
<dbReference type="SMART" id="SM00368">
    <property type="entry name" value="LRR_RI"/>
    <property type="match status" value="3"/>
</dbReference>
<evidence type="ECO:0000256" key="1">
    <source>
        <dbReference type="ARBA" id="ARBA00022723"/>
    </source>
</evidence>
<dbReference type="Gene3D" id="2.60.40.150">
    <property type="entry name" value="C2 domain"/>
    <property type="match status" value="1"/>
</dbReference>
<dbReference type="EMBL" id="HBEO01004688">
    <property type="protein sequence ID" value="CAD8471031.1"/>
    <property type="molecule type" value="Transcribed_RNA"/>
</dbReference>
<dbReference type="Pfam" id="PF00168">
    <property type="entry name" value="C2"/>
    <property type="match status" value="1"/>
</dbReference>
<keyword evidence="2" id="KW-0106">Calcium</keyword>
<dbReference type="PANTHER" id="PTHR45911">
    <property type="entry name" value="C2 DOMAIN-CONTAINING PROTEIN"/>
    <property type="match status" value="1"/>
</dbReference>
<sequence length="713" mass="79944">MAFVPGFSAAEAGTRVALDGVDEDGHYTEMYRTSDEGWEAAKSEFVMTSKNEWGSPTFQHYFAIQLVECETVCWRIGVAHESFPCYDLWTWFKTLEVGEPPPWALLLAGGKSSIMAYPPSIVKSGGTEFNVKRRKPVSVAKLDPNLYFDKAGRLRLQTGDIIGVGCDMGSHNGDMVISFYVNGVLVHDPLHVFAEPEQRWVAFACLGNSKCRVKMIKNSEATWDRPELFGIKKADLSMNKGKPTFDGAGWLSIQKTFGGWERSWFVLGSDDFFYAPNPKLQVTLHRGKGLDVMDLNGYSDPYVQIRIGAEKFSSTTPDGTKKNKGEVKWNMQTSTIKYKTLEPEWQETFVLDIVDLDGWVTFSCFDKDQFTSDDLIGEFSLPLREVEAASHKASTMQKFRNQWYSINRSNSNLSSGSLQLSLMLITDAEVETQETQKKKKGKKSDKIKRFRLDEISNIKRGKLDTDFSIDYKQMLGVTTLNLRCDKPELREEWVKGLSFATKVREMGAKARTRLCETLKRPDPERAADGKPILVMDPSNDMKSGFSRVARRWKAHPLAQFFTDKQAIKFEYQCTDNDVDYIAEALKGNQWCTILRLDNLSKPGFIGDDGATRLAECLRVNTTLKELHLGGNLIKDAGATELAEALKTNSTLVKLTLDGNEITTRGCVCFVAALEGSAQTRANVTLEELSLKLNKVPHMESGRVSNCWVAGDAL</sequence>
<reference evidence="5" key="1">
    <citation type="submission" date="2021-01" db="EMBL/GenBank/DDBJ databases">
        <authorList>
            <person name="Corre E."/>
            <person name="Pelletier E."/>
            <person name="Niang G."/>
            <person name="Scheremetjew M."/>
            <person name="Finn R."/>
            <person name="Kale V."/>
            <person name="Holt S."/>
            <person name="Cochrane G."/>
            <person name="Meng A."/>
            <person name="Brown T."/>
            <person name="Cohen L."/>
        </authorList>
    </citation>
    <scope>NUCLEOTIDE SEQUENCE</scope>
    <source>
        <strain evidence="5">CCMP325</strain>
    </source>
</reference>
<organism evidence="5">
    <name type="scientific">Hanusia phi</name>
    <dbReference type="NCBI Taxonomy" id="3032"/>
    <lineage>
        <taxon>Eukaryota</taxon>
        <taxon>Cryptophyceae</taxon>
        <taxon>Pyrenomonadales</taxon>
        <taxon>Geminigeraceae</taxon>
        <taxon>Hanusia</taxon>
    </lineage>
</organism>
<dbReference type="InterPro" id="IPR032675">
    <property type="entry name" value="LRR_dom_sf"/>
</dbReference>
<keyword evidence="1" id="KW-0479">Metal-binding</keyword>
<accession>A0A7S0E1T2</accession>
<evidence type="ECO:0000256" key="2">
    <source>
        <dbReference type="ARBA" id="ARBA00022837"/>
    </source>
</evidence>
<feature type="domain" description="PH" evidence="3">
    <location>
        <begin position="244"/>
        <end position="502"/>
    </location>
</feature>
<evidence type="ECO:0008006" key="6">
    <source>
        <dbReference type="Google" id="ProtNLM"/>
    </source>
</evidence>
<feature type="domain" description="C2" evidence="4">
    <location>
        <begin position="259"/>
        <end position="396"/>
    </location>
</feature>
<evidence type="ECO:0000313" key="5">
    <source>
        <dbReference type="EMBL" id="CAD8471031.1"/>
    </source>
</evidence>
<dbReference type="SMART" id="SM00239">
    <property type="entry name" value="C2"/>
    <property type="match status" value="1"/>
</dbReference>
<dbReference type="CDD" id="cd00030">
    <property type="entry name" value="C2"/>
    <property type="match status" value="1"/>
</dbReference>
<dbReference type="GO" id="GO:0005509">
    <property type="term" value="F:calcium ion binding"/>
    <property type="evidence" value="ECO:0007669"/>
    <property type="project" value="TreeGrafter"/>
</dbReference>
<dbReference type="InterPro" id="IPR001611">
    <property type="entry name" value="Leu-rich_rpt"/>
</dbReference>
<dbReference type="PROSITE" id="PS50003">
    <property type="entry name" value="PH_DOMAIN"/>
    <property type="match status" value="1"/>
</dbReference>
<dbReference type="Pfam" id="PF13516">
    <property type="entry name" value="LRR_6"/>
    <property type="match status" value="2"/>
</dbReference>
<dbReference type="PANTHER" id="PTHR45911:SF4">
    <property type="entry name" value="MULTIPLE C2 AND TRANSMEMBRANE DOMAIN-CONTAINING PROTEIN"/>
    <property type="match status" value="1"/>
</dbReference>
<proteinExistence type="predicted"/>